<dbReference type="PROSITE" id="PS50404">
    <property type="entry name" value="GST_NTER"/>
    <property type="match status" value="1"/>
</dbReference>
<dbReference type="Pfam" id="PF22041">
    <property type="entry name" value="GST_C_7"/>
    <property type="match status" value="1"/>
</dbReference>
<dbReference type="OrthoDB" id="4951845at2759"/>
<dbReference type="EMBL" id="BLZA01000053">
    <property type="protein sequence ID" value="GHJ90064.1"/>
    <property type="molecule type" value="Genomic_DNA"/>
</dbReference>
<feature type="domain" description="GST N-terminal" evidence="1">
    <location>
        <begin position="17"/>
        <end position="111"/>
    </location>
</feature>
<name>A0A8H3U1F7_9TREE</name>
<dbReference type="InterPro" id="IPR036282">
    <property type="entry name" value="Glutathione-S-Trfase_C_sf"/>
</dbReference>
<sequence length="293" mass="32848">MSAPLFNEKIHFLDISSKLPGYHQSWSPNTLKTRLLLNAMDIPYTEQYVSYPDIASLLKSYGVPASASGFSYTLPAIYHPESLKGNVPGDAILSDSIAIAHHLDALYPSAPHHAFPEPKSDSEALWTESEDLLRKIIFQQSGGHGYRLLMPRIPLILDDRGAEYFVKTRAASHPQNLSPVEWGSKDIEDDWKAVEPSVRAYNAYLQRKRSEAEAEGKGKGPFLWGQTLSMGDIYLASILVWLQAAGEGRLERFMAIGEGDDYETSPIRDVWNAFEKNGWLSKQGEERVIHEQT</sequence>
<evidence type="ECO:0000313" key="3">
    <source>
        <dbReference type="Proteomes" id="UP000620104"/>
    </source>
</evidence>
<dbReference type="AlphaFoldDB" id="A0A8H3U1F7"/>
<dbReference type="SUPFAM" id="SSF47616">
    <property type="entry name" value="GST C-terminal domain-like"/>
    <property type="match status" value="1"/>
</dbReference>
<dbReference type="InterPro" id="IPR054416">
    <property type="entry name" value="GST_UstS-like_C"/>
</dbReference>
<dbReference type="Gene3D" id="1.20.1050.10">
    <property type="match status" value="1"/>
</dbReference>
<evidence type="ECO:0000259" key="1">
    <source>
        <dbReference type="PROSITE" id="PS50404"/>
    </source>
</evidence>
<dbReference type="Pfam" id="PF13409">
    <property type="entry name" value="GST_N_2"/>
    <property type="match status" value="1"/>
</dbReference>
<comment type="caution">
    <text evidence="2">The sequence shown here is derived from an EMBL/GenBank/DDBJ whole genome shotgun (WGS) entry which is preliminary data.</text>
</comment>
<gene>
    <name evidence="2" type="ORF">NliqN6_6466</name>
</gene>
<keyword evidence="3" id="KW-1185">Reference proteome</keyword>
<proteinExistence type="predicted"/>
<dbReference type="InterPro" id="IPR004045">
    <property type="entry name" value="Glutathione_S-Trfase_N"/>
</dbReference>
<organism evidence="2 3">
    <name type="scientific">Naganishia liquefaciens</name>
    <dbReference type="NCBI Taxonomy" id="104408"/>
    <lineage>
        <taxon>Eukaryota</taxon>
        <taxon>Fungi</taxon>
        <taxon>Dikarya</taxon>
        <taxon>Basidiomycota</taxon>
        <taxon>Agaricomycotina</taxon>
        <taxon>Tremellomycetes</taxon>
        <taxon>Filobasidiales</taxon>
        <taxon>Filobasidiaceae</taxon>
        <taxon>Naganishia</taxon>
    </lineage>
</organism>
<dbReference type="Gene3D" id="3.40.30.10">
    <property type="entry name" value="Glutaredoxin"/>
    <property type="match status" value="1"/>
</dbReference>
<dbReference type="InterPro" id="IPR036249">
    <property type="entry name" value="Thioredoxin-like_sf"/>
</dbReference>
<dbReference type="Proteomes" id="UP000620104">
    <property type="component" value="Unassembled WGS sequence"/>
</dbReference>
<protein>
    <recommendedName>
        <fullName evidence="1">GST N-terminal domain-containing protein</fullName>
    </recommendedName>
</protein>
<reference evidence="2" key="1">
    <citation type="submission" date="2020-07" db="EMBL/GenBank/DDBJ databases">
        <title>Draft Genome Sequence of a Deep-Sea Yeast, Naganishia (Cryptococcus) liquefaciens strain N6.</title>
        <authorList>
            <person name="Han Y.W."/>
            <person name="Kajitani R."/>
            <person name="Morimoto H."/>
            <person name="Parhat M."/>
            <person name="Tsubouchi H."/>
            <person name="Bakenova O."/>
            <person name="Ogata M."/>
            <person name="Argunhan B."/>
            <person name="Aoki R."/>
            <person name="Kajiwara S."/>
            <person name="Itoh T."/>
            <person name="Iwasaki H."/>
        </authorList>
    </citation>
    <scope>NUCLEOTIDE SEQUENCE</scope>
    <source>
        <strain evidence="2">N6</strain>
    </source>
</reference>
<evidence type="ECO:0000313" key="2">
    <source>
        <dbReference type="EMBL" id="GHJ90064.1"/>
    </source>
</evidence>
<dbReference type="SUPFAM" id="SSF52833">
    <property type="entry name" value="Thioredoxin-like"/>
    <property type="match status" value="1"/>
</dbReference>
<accession>A0A8H3U1F7</accession>